<evidence type="ECO:0000256" key="4">
    <source>
        <dbReference type="SAM" id="Phobius"/>
    </source>
</evidence>
<dbReference type="GO" id="GO:0005737">
    <property type="term" value="C:cytoplasm"/>
    <property type="evidence" value="ECO:0007669"/>
    <property type="project" value="TreeGrafter"/>
</dbReference>
<dbReference type="OrthoDB" id="10250105at2759"/>
<dbReference type="Proteomes" id="UP000050424">
    <property type="component" value="Unassembled WGS sequence"/>
</dbReference>
<dbReference type="AlphaFoldDB" id="A0A0P7B5Z8"/>
<dbReference type="Gene3D" id="3.30.930.10">
    <property type="entry name" value="Bira Bifunctional Protein, Domain 2"/>
    <property type="match status" value="1"/>
</dbReference>
<dbReference type="InterPro" id="IPR004408">
    <property type="entry name" value="Biotin_CoA_COase_ligase"/>
</dbReference>
<comment type="similarity">
    <text evidence="1">Belongs to the biotin--protein ligase family.</text>
</comment>
<dbReference type="SUPFAM" id="SSF55681">
    <property type="entry name" value="Class II aaRS and biotin synthetases"/>
    <property type="match status" value="1"/>
</dbReference>
<keyword evidence="4" id="KW-0812">Transmembrane</keyword>
<feature type="region of interest" description="Disordered" evidence="3">
    <location>
        <begin position="873"/>
        <end position="897"/>
    </location>
</feature>
<dbReference type="InterPro" id="IPR045864">
    <property type="entry name" value="aa-tRNA-synth_II/BPL/LPL"/>
</dbReference>
<feature type="region of interest" description="Disordered" evidence="3">
    <location>
        <begin position="931"/>
        <end position="961"/>
    </location>
</feature>
<evidence type="ECO:0000259" key="5">
    <source>
        <dbReference type="PROSITE" id="PS51733"/>
    </source>
</evidence>
<dbReference type="PANTHER" id="PTHR12835:SF5">
    <property type="entry name" value="BIOTIN--PROTEIN LIGASE"/>
    <property type="match status" value="1"/>
</dbReference>
<feature type="compositionally biased region" description="Pro residues" evidence="3">
    <location>
        <begin position="875"/>
        <end position="891"/>
    </location>
</feature>
<evidence type="ECO:0000256" key="3">
    <source>
        <dbReference type="SAM" id="MobiDB-lite"/>
    </source>
</evidence>
<proteinExistence type="inferred from homology"/>
<evidence type="ECO:0000256" key="1">
    <source>
        <dbReference type="ARBA" id="ARBA00009934"/>
    </source>
</evidence>
<evidence type="ECO:0000313" key="6">
    <source>
        <dbReference type="EMBL" id="KPM34381.1"/>
    </source>
</evidence>
<keyword evidence="2" id="KW-0436">Ligase</keyword>
<dbReference type="NCBIfam" id="TIGR00121">
    <property type="entry name" value="birA_ligase"/>
    <property type="match status" value="1"/>
</dbReference>
<organism evidence="6 7">
    <name type="scientific">Neonectria ditissima</name>
    <dbReference type="NCBI Taxonomy" id="78410"/>
    <lineage>
        <taxon>Eukaryota</taxon>
        <taxon>Fungi</taxon>
        <taxon>Dikarya</taxon>
        <taxon>Ascomycota</taxon>
        <taxon>Pezizomycotina</taxon>
        <taxon>Sordariomycetes</taxon>
        <taxon>Hypocreomycetidae</taxon>
        <taxon>Hypocreales</taxon>
        <taxon>Nectriaceae</taxon>
        <taxon>Neonectria</taxon>
    </lineage>
</organism>
<dbReference type="InterPro" id="IPR029062">
    <property type="entry name" value="Class_I_gatase-like"/>
</dbReference>
<feature type="compositionally biased region" description="Polar residues" evidence="3">
    <location>
        <begin position="729"/>
        <end position="742"/>
    </location>
</feature>
<dbReference type="EMBL" id="LKCW01000347">
    <property type="protein sequence ID" value="KPM34381.1"/>
    <property type="molecule type" value="Genomic_DNA"/>
</dbReference>
<dbReference type="InterPro" id="IPR004143">
    <property type="entry name" value="BPL_LPL_catalytic"/>
</dbReference>
<dbReference type="Gene3D" id="3.40.50.880">
    <property type="match status" value="1"/>
</dbReference>
<reference evidence="6 7" key="1">
    <citation type="submission" date="2015-09" db="EMBL/GenBank/DDBJ databases">
        <title>Draft genome of a European isolate of the apple canker pathogen Neonectria ditissima.</title>
        <authorList>
            <person name="Gomez-Cortecero A."/>
            <person name="Harrison R.J."/>
            <person name="Armitage A.D."/>
        </authorList>
    </citation>
    <scope>NUCLEOTIDE SEQUENCE [LARGE SCALE GENOMIC DNA]</scope>
    <source>
        <strain evidence="6 7">R09/05</strain>
    </source>
</reference>
<dbReference type="STRING" id="78410.A0A0P7B5Z8"/>
<dbReference type="InterPro" id="IPR019197">
    <property type="entry name" value="Biotin-prot_ligase_N"/>
</dbReference>
<feature type="transmembrane region" description="Helical" evidence="4">
    <location>
        <begin position="901"/>
        <end position="921"/>
    </location>
</feature>
<dbReference type="CDD" id="cd16442">
    <property type="entry name" value="BPL"/>
    <property type="match status" value="1"/>
</dbReference>
<protein>
    <recommendedName>
        <fullName evidence="5">BPL/LPL catalytic domain-containing protein</fullName>
    </recommendedName>
</protein>
<name>A0A0P7B5Z8_9HYPO</name>
<dbReference type="Pfam" id="PF09825">
    <property type="entry name" value="BPL_N"/>
    <property type="match status" value="1"/>
</dbReference>
<evidence type="ECO:0000313" key="7">
    <source>
        <dbReference type="Proteomes" id="UP000050424"/>
    </source>
</evidence>
<dbReference type="PANTHER" id="PTHR12835">
    <property type="entry name" value="BIOTIN PROTEIN LIGASE"/>
    <property type="match status" value="1"/>
</dbReference>
<sequence>MAPSKLNVLVYTGIGTTVESVRHCIWTLRRLLSPNYAVIPISEGILLKEPWPSTCALLVFPGGADLGYCQALNGEGNRRIGDFVRRGGAYLGFCAGGYFASRRCEFEVGNQPLEVIGSRELGFFPGTCRGGAFKGFEYRSEKGARAVRLKVAKEAFDVDVPAETLSYYNGGGIFVDAASTKTNKVEVLATYEDETAVDGGDGNAAVIVCSVGGGKAMLTGPHPEFAAANLHPQPTVPGYTDLINKLADEDKSRVSFLKACLSKLGLEVSLNDAGVPSLSRLHLSSLEDTGVSELLASMEDIIDKENGEEWIRGEGDTFHIQNEETIWSVEGLQQSLAQPDESGASSGGITIDYGKIVKKIVPHEKGPPHPKLTPQFNHGLYFSSLRRYQKMEPHAEEWGNLLMYGEVLTSTNTILERNPKILSKLSTGFTVSASTQIAGRGRGSNVWVSPPGCLIFSTVINHPAYLAVSRPVVFIQYIAAIAIVEAVQSYDRGYENIPVKLKWPNDIYALDPTKSGDKPHYVKIGGILSQCLYSNGSYQIILGIGINTNNPRPTTSISDLLPPGVPELHLETLLARILTRIEAVHAQFLREGFSRDLEARYYRHWLHTGQAVTLEAEAGAKARVLGITRDWGMLRAEEVDSSVLNVLCPSSFNMLFVCFLFCLVVSVQVMATDTLSEYSVTKSSQDFVPEATSDMIYGETPTCSEACMALRDAWEALNQKSESAEADPDQTNLSQVQDLQDVTSDDENLLPRAKRSTKTPPLEYFHQADLDVESSSVKTFWTLTPPSDPVVFSTIWTTIIHISPGEPLPPELVTLTSIWTTITQSPTDEASSTSNEPIVSVTSNDQPWETIPLFSPTKETVTVTVTSLEPLLTSIPPPSSITPPSITPPSDKPSLSTSQTVGVAAGVIAVLLLIVIFALLYRRAPVPSATTVTVTLPPPAPEKQSTDDDQSDPPCYELNKM</sequence>
<comment type="caution">
    <text evidence="6">The sequence shown here is derived from an EMBL/GenBank/DDBJ whole genome shotgun (WGS) entry which is preliminary data.</text>
</comment>
<dbReference type="Pfam" id="PF03099">
    <property type="entry name" value="BPL_LplA_LipB"/>
    <property type="match status" value="1"/>
</dbReference>
<dbReference type="PROSITE" id="PS51733">
    <property type="entry name" value="BPL_LPL_CATALYTIC"/>
    <property type="match status" value="1"/>
</dbReference>
<keyword evidence="4" id="KW-0472">Membrane</keyword>
<dbReference type="SUPFAM" id="SSF52317">
    <property type="entry name" value="Class I glutamine amidotransferase-like"/>
    <property type="match status" value="1"/>
</dbReference>
<feature type="region of interest" description="Disordered" evidence="3">
    <location>
        <begin position="719"/>
        <end position="747"/>
    </location>
</feature>
<gene>
    <name evidence="6" type="ORF">AK830_g12193</name>
</gene>
<evidence type="ECO:0000256" key="2">
    <source>
        <dbReference type="ARBA" id="ARBA00022598"/>
    </source>
</evidence>
<keyword evidence="7" id="KW-1185">Reference proteome</keyword>
<keyword evidence="4" id="KW-1133">Transmembrane helix</keyword>
<dbReference type="GO" id="GO:0004077">
    <property type="term" value="F:biotin--[biotin carboxyl-carrier protein] ligase activity"/>
    <property type="evidence" value="ECO:0007669"/>
    <property type="project" value="InterPro"/>
</dbReference>
<accession>A0A0P7B5Z8</accession>
<dbReference type="CDD" id="cd03144">
    <property type="entry name" value="GATase1_ScBLP_like"/>
    <property type="match status" value="1"/>
</dbReference>
<feature type="domain" description="BPL/LPL catalytic" evidence="5">
    <location>
        <begin position="387"/>
        <end position="589"/>
    </location>
</feature>